<keyword evidence="3" id="KW-1185">Reference proteome</keyword>
<gene>
    <name evidence="2" type="ORF">SAMN02745178_01533</name>
</gene>
<organism evidence="2 3">
    <name type="scientific">Gemmiger formicilis</name>
    <dbReference type="NCBI Taxonomy" id="745368"/>
    <lineage>
        <taxon>Bacteria</taxon>
        <taxon>Bacillati</taxon>
        <taxon>Bacillota</taxon>
        <taxon>Clostridia</taxon>
        <taxon>Eubacteriales</taxon>
        <taxon>Gemmiger</taxon>
    </lineage>
</organism>
<feature type="transmembrane region" description="Helical" evidence="1">
    <location>
        <begin position="183"/>
        <end position="208"/>
    </location>
</feature>
<protein>
    <submittedName>
        <fullName evidence="2">Uncharacterized protein</fullName>
    </submittedName>
</protein>
<keyword evidence="1" id="KW-0472">Membrane</keyword>
<reference evidence="2 3" key="1">
    <citation type="submission" date="2017-02" db="EMBL/GenBank/DDBJ databases">
        <authorList>
            <person name="Peterson S.W."/>
        </authorList>
    </citation>
    <scope>NUCLEOTIDE SEQUENCE [LARGE SCALE GENOMIC DNA]</scope>
    <source>
        <strain evidence="2 3">ATCC 27749</strain>
    </source>
</reference>
<dbReference type="RefSeq" id="WP_078784464.1">
    <property type="nucleotide sequence ID" value="NZ_DBFOXJ010000170.1"/>
</dbReference>
<accession>A0A1T4X884</accession>
<dbReference type="EMBL" id="FUYF01000007">
    <property type="protein sequence ID" value="SKA85659.1"/>
    <property type="molecule type" value="Genomic_DNA"/>
</dbReference>
<evidence type="ECO:0000313" key="3">
    <source>
        <dbReference type="Proteomes" id="UP000190286"/>
    </source>
</evidence>
<dbReference type="AlphaFoldDB" id="A0A1T4X884"/>
<keyword evidence="1" id="KW-0812">Transmembrane</keyword>
<dbReference type="STRING" id="745368.SAMN02745178_01533"/>
<evidence type="ECO:0000256" key="1">
    <source>
        <dbReference type="SAM" id="Phobius"/>
    </source>
</evidence>
<sequence>MKALKNWFSRRGALPLTAYLLALAVWLVLGAVHFGSDAAARAQGRLAEETMAVTDWQLVGLVQGADGTLTTQDGDPQMILEDVGSRVVRTISYTVEFDGEAREMCLYYTTKVGEDYSADRRVFPQSLGSGQYVYTLPRTSLAALRLDPCSPEENKAVTLTMSDITLNAADTLPAVWQYFVPTWYQAFCLVLYPALVAAAVSMVGAVAAKRKRK</sequence>
<name>A0A1T4X884_9FIRM</name>
<keyword evidence="1" id="KW-1133">Transmembrane helix</keyword>
<evidence type="ECO:0000313" key="2">
    <source>
        <dbReference type="EMBL" id="SKA85659.1"/>
    </source>
</evidence>
<dbReference type="GeneID" id="93337998"/>
<proteinExistence type="predicted"/>
<dbReference type="OrthoDB" id="1854414at2"/>
<dbReference type="Proteomes" id="UP000190286">
    <property type="component" value="Unassembled WGS sequence"/>
</dbReference>